<evidence type="ECO:0000256" key="7">
    <source>
        <dbReference type="RuleBase" id="RU362120"/>
    </source>
</evidence>
<dbReference type="PIRSF" id="PIRSF000110">
    <property type="entry name" value="G6PD"/>
    <property type="match status" value="1"/>
</dbReference>
<dbReference type="GO" id="GO:0006006">
    <property type="term" value="P:glucose metabolic process"/>
    <property type="evidence" value="ECO:0007669"/>
    <property type="project" value="UniProtKB-KW"/>
</dbReference>
<dbReference type="AlphaFoldDB" id="A0A7S4APC5"/>
<dbReference type="GO" id="GO:0004345">
    <property type="term" value="F:glucose-6-phosphate dehydrogenase activity"/>
    <property type="evidence" value="ECO:0007669"/>
    <property type="project" value="UniProtKB-EC"/>
</dbReference>
<evidence type="ECO:0000259" key="9">
    <source>
        <dbReference type="Pfam" id="PF02781"/>
    </source>
</evidence>
<evidence type="ECO:0000256" key="2">
    <source>
        <dbReference type="ARBA" id="ARBA00009975"/>
    </source>
</evidence>
<feature type="domain" description="Glucose-6-phosphate dehydrogenase NAD-binding" evidence="8">
    <location>
        <begin position="50"/>
        <end position="229"/>
    </location>
</feature>
<dbReference type="GO" id="GO:0009051">
    <property type="term" value="P:pentose-phosphate shunt, oxidative branch"/>
    <property type="evidence" value="ECO:0007669"/>
    <property type="project" value="TreeGrafter"/>
</dbReference>
<evidence type="ECO:0000256" key="3">
    <source>
        <dbReference type="ARBA" id="ARBA00022526"/>
    </source>
</evidence>
<dbReference type="HAMAP" id="MF_00966">
    <property type="entry name" value="G6PD"/>
    <property type="match status" value="1"/>
</dbReference>
<dbReference type="PANTHER" id="PTHR23429">
    <property type="entry name" value="GLUCOSE-6-PHOSPHATE 1-DEHYDROGENASE G6PD"/>
    <property type="match status" value="1"/>
</dbReference>
<dbReference type="NCBIfam" id="TIGR00871">
    <property type="entry name" value="zwf"/>
    <property type="match status" value="1"/>
</dbReference>
<evidence type="ECO:0000256" key="6">
    <source>
        <dbReference type="ARBA" id="ARBA00023277"/>
    </source>
</evidence>
<dbReference type="EMBL" id="HBIX01021737">
    <property type="protein sequence ID" value="CAE0722468.1"/>
    <property type="molecule type" value="Transcribed_RNA"/>
</dbReference>
<dbReference type="EC" id="1.1.1.49" evidence="7"/>
<comment type="catalytic activity">
    <reaction evidence="7">
        <text>D-glucose 6-phosphate + NADP(+) = 6-phospho-D-glucono-1,5-lactone + NADPH + H(+)</text>
        <dbReference type="Rhea" id="RHEA:15841"/>
        <dbReference type="ChEBI" id="CHEBI:15378"/>
        <dbReference type="ChEBI" id="CHEBI:57783"/>
        <dbReference type="ChEBI" id="CHEBI:57955"/>
        <dbReference type="ChEBI" id="CHEBI:58349"/>
        <dbReference type="ChEBI" id="CHEBI:61548"/>
        <dbReference type="EC" id="1.1.1.49"/>
    </reaction>
</comment>
<evidence type="ECO:0000256" key="5">
    <source>
        <dbReference type="ARBA" id="ARBA00023002"/>
    </source>
</evidence>
<comment type="pathway">
    <text evidence="1 7">Carbohydrate degradation; pentose phosphate pathway; D-ribulose 5-phosphate from D-glucose 6-phosphate (oxidative stage): step 1/3.</text>
</comment>
<dbReference type="PANTHER" id="PTHR23429:SF0">
    <property type="entry name" value="GLUCOSE-6-PHOSPHATE 1-DEHYDROGENASE"/>
    <property type="match status" value="1"/>
</dbReference>
<comment type="function">
    <text evidence="7">Catalyzes the rate-limiting step of the oxidative pentose-phosphate pathway, which represents a route for the dissimilation of carbohydrates besides glycolysis.</text>
</comment>
<dbReference type="InterPro" id="IPR019796">
    <property type="entry name" value="G6P_DH_AS"/>
</dbReference>
<evidence type="ECO:0000259" key="8">
    <source>
        <dbReference type="Pfam" id="PF00479"/>
    </source>
</evidence>
<dbReference type="Gene3D" id="3.40.50.720">
    <property type="entry name" value="NAD(P)-binding Rossmann-like Domain"/>
    <property type="match status" value="1"/>
</dbReference>
<dbReference type="InterPro" id="IPR036291">
    <property type="entry name" value="NAD(P)-bd_dom_sf"/>
</dbReference>
<dbReference type="Pfam" id="PF02781">
    <property type="entry name" value="G6PD_C"/>
    <property type="match status" value="1"/>
</dbReference>
<evidence type="ECO:0000256" key="4">
    <source>
        <dbReference type="ARBA" id="ARBA00022857"/>
    </source>
</evidence>
<dbReference type="PRINTS" id="PR00079">
    <property type="entry name" value="G6PDHDRGNASE"/>
</dbReference>
<dbReference type="Pfam" id="PF00479">
    <property type="entry name" value="G6PD_N"/>
    <property type="match status" value="1"/>
</dbReference>
<gene>
    <name evidence="10" type="ORF">PAUS00366_LOCUS15223</name>
</gene>
<feature type="domain" description="Glucose-6-phosphate dehydrogenase C-terminal" evidence="9">
    <location>
        <begin position="231"/>
        <end position="510"/>
    </location>
</feature>
<keyword evidence="3 7" id="KW-0313">Glucose metabolism</keyword>
<dbReference type="GO" id="GO:0050661">
    <property type="term" value="F:NADP binding"/>
    <property type="evidence" value="ECO:0007669"/>
    <property type="project" value="InterPro"/>
</dbReference>
<dbReference type="PROSITE" id="PS00069">
    <property type="entry name" value="G6P_DEHYDROGENASE"/>
    <property type="match status" value="1"/>
</dbReference>
<dbReference type="InterPro" id="IPR022675">
    <property type="entry name" value="G6P_DH_C"/>
</dbReference>
<comment type="similarity">
    <text evidence="2 7">Belongs to the glucose-6-phosphate dehydrogenase family.</text>
</comment>
<dbReference type="SUPFAM" id="SSF51735">
    <property type="entry name" value="NAD(P)-binding Rossmann-fold domains"/>
    <property type="match status" value="1"/>
</dbReference>
<reference evidence="10" key="1">
    <citation type="submission" date="2021-01" db="EMBL/GenBank/DDBJ databases">
        <authorList>
            <person name="Corre E."/>
            <person name="Pelletier E."/>
            <person name="Niang G."/>
            <person name="Scheremetjew M."/>
            <person name="Finn R."/>
            <person name="Kale V."/>
            <person name="Holt S."/>
            <person name="Cochrane G."/>
            <person name="Meng A."/>
            <person name="Brown T."/>
            <person name="Cohen L."/>
        </authorList>
    </citation>
    <scope>NUCLEOTIDE SEQUENCE</scope>
    <source>
        <strain evidence="10">10249 10 AB</strain>
    </source>
</reference>
<dbReference type="UniPathway" id="UPA00115">
    <property type="reaction ID" value="UER00408"/>
</dbReference>
<dbReference type="Gene3D" id="3.30.360.10">
    <property type="entry name" value="Dihydrodipicolinate Reductase, domain 2"/>
    <property type="match status" value="1"/>
</dbReference>
<sequence>MSASRVYLRDRMDSQFSFRNNDTADVHDKPDAIQRAIFKEDWYNQTLSIVVVGASGDLAKKKTYPSLFNLFEENLLPKKFVVYGYARSSKTHEELRHHLYPHLIKTGACEFLVKSFLERCFYYSGKTYGDEAAYSNMVSDLVRFEEISESPVANRLFYLAVPPTVFGESGVVIKKVGMSTTGWIRVVVEKPFGRDLDTCNELLKSLSEDFEEHHIYRIDHYLGKEVVQNLMLFRFGNPMWEPLWNRESIESVTITFKEPFGTEGRGGYFDQFGIIRDIMQNHLLQVLTLFAMEPPESDDADSIRNAKIEVLNNMDIVTLEDCLLGQYDGYSDDPTIENKDTNCPTYAAIRCWIHTPRWEGVPFFLQAGKNLNEKLVDIKARFKPARTLESVQSFSKRLQPSELVLRLQPNPALELHNNMKTPGLSFLPMKGKMVMNYEDMPDLSNPDAYTRLILSVIRGDQGSFVRDDELRRSWEIFTPLLHAIEDSGVQPLPYKPKSEGPEDLADWMALMGKRDATLQSSL</sequence>
<accession>A0A7S4APC5</accession>
<keyword evidence="4 7" id="KW-0521">NADP</keyword>
<evidence type="ECO:0000313" key="10">
    <source>
        <dbReference type="EMBL" id="CAE0722468.1"/>
    </source>
</evidence>
<dbReference type="SUPFAM" id="SSF55347">
    <property type="entry name" value="Glyceraldehyde-3-phosphate dehydrogenase-like, C-terminal domain"/>
    <property type="match status" value="1"/>
</dbReference>
<organism evidence="10">
    <name type="scientific">Pseudo-nitzschia australis</name>
    <dbReference type="NCBI Taxonomy" id="44445"/>
    <lineage>
        <taxon>Eukaryota</taxon>
        <taxon>Sar</taxon>
        <taxon>Stramenopiles</taxon>
        <taxon>Ochrophyta</taxon>
        <taxon>Bacillariophyta</taxon>
        <taxon>Bacillariophyceae</taxon>
        <taxon>Bacillariophycidae</taxon>
        <taxon>Bacillariales</taxon>
        <taxon>Bacillariaceae</taxon>
        <taxon>Pseudo-nitzschia</taxon>
    </lineage>
</organism>
<keyword evidence="5 7" id="KW-0560">Oxidoreductase</keyword>
<dbReference type="InterPro" id="IPR022674">
    <property type="entry name" value="G6P_DH_NAD-bd"/>
</dbReference>
<name>A0A7S4APC5_9STRA</name>
<dbReference type="InterPro" id="IPR001282">
    <property type="entry name" value="G6P_DH"/>
</dbReference>
<proteinExistence type="inferred from homology"/>
<keyword evidence="6 7" id="KW-0119">Carbohydrate metabolism</keyword>
<protein>
    <recommendedName>
        <fullName evidence="7">Glucose-6-phosphate 1-dehydrogenase</fullName>
        <ecNumber evidence="7">1.1.1.49</ecNumber>
    </recommendedName>
</protein>
<evidence type="ECO:0000256" key="1">
    <source>
        <dbReference type="ARBA" id="ARBA00004937"/>
    </source>
</evidence>